<reference evidence="1" key="3">
    <citation type="submission" date="2022-12" db="EMBL/GenBank/DDBJ databases">
        <authorList>
            <person name="Sun Q."/>
            <person name="Zhou Y."/>
        </authorList>
    </citation>
    <scope>NUCLEOTIDE SEQUENCE</scope>
    <source>
        <strain evidence="1">CGMCC 1.15034</strain>
    </source>
</reference>
<sequence length="462" mass="53435">MARIVFFTIHSTTAWWKFLASRMEFADAVVLSDLRDDGDYSLVDDFYRFLDKGDAAAAALDRFGQDGCADIILRCRVLRSIDRDMALRMIGGMTQAIEQAFDRLAPELVLTFTIDRYVMDVMERIARRRGIDFLEMTTSIIPDQVMLMRRGKPVRLREPSAEDIDAAVSQLCREDFAPAYVRDAKRFSLARFWRIFGYYALRGAFFNVWRFLKRDRYNCHYLDALKRLKHKVRMRDVAVLGLLDHGWDKRLAEVARERRVFLGLQLFPEASMDYWLESQGMLAHDDVLVRYCELLGRAGYRVFVKDHPLQFGFRQRELFERLAKLSSVVLVPYDVPANLLIGKCAVSVTFTGTIGFQAALAGLCSVTTEPYYATEQHFLHIRDTDEVDDIVERLARWRSPDDLDSTRRAIMRHLASISVEGDYFGWRKFDPENEAQRAAVESLLRSLNAYLPKFLKSCRTAA</sequence>
<dbReference type="RefSeq" id="WP_128965274.1">
    <property type="nucleotide sequence ID" value="NZ_BMHC01000014.1"/>
</dbReference>
<protein>
    <recommendedName>
        <fullName evidence="5">Capsular biosynthesis protein</fullName>
    </recommendedName>
</protein>
<evidence type="ECO:0000313" key="3">
    <source>
        <dbReference type="Proteomes" id="UP000593880"/>
    </source>
</evidence>
<organism evidence="1 4">
    <name type="scientific">Bradyrhizobium guangdongense</name>
    <dbReference type="NCBI Taxonomy" id="1325090"/>
    <lineage>
        <taxon>Bacteria</taxon>
        <taxon>Pseudomonadati</taxon>
        <taxon>Pseudomonadota</taxon>
        <taxon>Alphaproteobacteria</taxon>
        <taxon>Hyphomicrobiales</taxon>
        <taxon>Nitrobacteraceae</taxon>
        <taxon>Bradyrhizobium</taxon>
    </lineage>
</organism>
<name>A0A410V4F4_9BRAD</name>
<reference evidence="2 3" key="2">
    <citation type="submission" date="2018-06" db="EMBL/GenBank/DDBJ databases">
        <title>Comparative genomics of rhizobia nodulating Arachis hypogaea in China.</title>
        <authorList>
            <person name="Li Y."/>
        </authorList>
    </citation>
    <scope>NUCLEOTIDE SEQUENCE [LARGE SCALE GENOMIC DNA]</scope>
    <source>
        <strain evidence="2 3">CCBAU 51658</strain>
    </source>
</reference>
<dbReference type="AlphaFoldDB" id="A0A410V4F4"/>
<dbReference type="OrthoDB" id="6280052at2"/>
<proteinExistence type="predicted"/>
<keyword evidence="3" id="KW-1185">Reference proteome</keyword>
<evidence type="ECO:0000313" key="1">
    <source>
        <dbReference type="EMBL" id="GGI29180.1"/>
    </source>
</evidence>
<dbReference type="Proteomes" id="UP000593880">
    <property type="component" value="Chromosome"/>
</dbReference>
<accession>A0A410V4F4</accession>
<reference evidence="1" key="1">
    <citation type="journal article" date="2014" name="Int. J. Syst. Evol. Microbiol.">
        <title>Complete genome sequence of Corynebacterium casei LMG S-19264T (=DSM 44701T), isolated from a smear-ripened cheese.</title>
        <authorList>
            <consortium name="US DOE Joint Genome Institute (JGI-PGF)"/>
            <person name="Walter F."/>
            <person name="Albersmeier A."/>
            <person name="Kalinowski J."/>
            <person name="Ruckert C."/>
        </authorList>
    </citation>
    <scope>NUCLEOTIDE SEQUENCE</scope>
    <source>
        <strain evidence="1">CGMCC 1.15034</strain>
    </source>
</reference>
<dbReference type="EMBL" id="CP030057">
    <property type="protein sequence ID" value="QOZ59670.1"/>
    <property type="molecule type" value="Genomic_DNA"/>
</dbReference>
<evidence type="ECO:0000313" key="4">
    <source>
        <dbReference type="Proteomes" id="UP000625079"/>
    </source>
</evidence>
<gene>
    <name evidence="1" type="ORF">GCM10010987_53110</name>
    <name evidence="2" type="ORF">XH86_13725</name>
</gene>
<evidence type="ECO:0000313" key="2">
    <source>
        <dbReference type="EMBL" id="QOZ59670.1"/>
    </source>
</evidence>
<evidence type="ECO:0008006" key="5">
    <source>
        <dbReference type="Google" id="ProtNLM"/>
    </source>
</evidence>
<dbReference type="EMBL" id="BMHC01000014">
    <property type="protein sequence ID" value="GGI29180.1"/>
    <property type="molecule type" value="Genomic_DNA"/>
</dbReference>
<dbReference type="Proteomes" id="UP000625079">
    <property type="component" value="Unassembled WGS sequence"/>
</dbReference>